<proteinExistence type="inferred from homology"/>
<dbReference type="Gene3D" id="1.10.274.10">
    <property type="entry name" value="PtsI, HPr-binding domain"/>
    <property type="match status" value="1"/>
</dbReference>
<dbReference type="PANTHER" id="PTHR46244:SF1">
    <property type="entry name" value="PHOSPHOENOLPYRUVATE-DEPENDENT PHOSPHOTRANSFERASE SYSTEM"/>
    <property type="match status" value="1"/>
</dbReference>
<dbReference type="EC" id="2.7.3.9" evidence="5"/>
<dbReference type="EMBL" id="CBTK010000101">
    <property type="protein sequence ID" value="CDH44803.1"/>
    <property type="molecule type" value="Genomic_DNA"/>
</dbReference>
<keyword evidence="13" id="KW-0460">Magnesium</keyword>
<dbReference type="AlphaFoldDB" id="A0A7U7GAQ8"/>
<sequence>MHYLHIVLRYSALSPPIAMMAYFVIQKISNRKESRFMLEILRRIVQDVGAAPDLSSALAITVNRIRAAMKVAACTVYLADEDNRSHVLMATAGLNPQAVGRVRLGHHQGLVGLVAERQEPLNVADAPRHPRFHPVCEVCEEGYHAFLGVPLIQYRRVLGVLVVQDSAVRQFDSEEVDFLVTIAAQLASILNHAILSGATQELLNPLNTHTRALQGVAGAPGVAMGAVTIPHLLADLDDVPDRLSQEVASEEAAFHAAIAAVEQELREASDRLAPLLPPTEQALFTVYRMMLSSDSLIEDTLGGIRAGRWAPTAWRDAVLARVRLLEQAEDSYLSTRAEDIRDLGRRVLQHLRAGPDQHPHPAAGRCVLVAEDMSVAHLAAVPPEQLAGIVCLRGSALSHVALLARAMGIPAVMGLGDRPLGRFEGSDIIVDGYHGRVYVNPDPATRAEYRQLMDTEAALTVGLGKLRDLPAETQDGYHIPLYAKAGLLTDIAAARDSGAEGIGLYRTEFAYMVRESFPSEDEQYQIYRRMLAAFAPQPVVMRTLDIGGDKTLPYFTIEENNPFLGWRGMRFTLDHPEIFVTQLRAMLRANVELDNLRILFPMITTVEELDEALRLLARADQELREEGWPVTRPPVGVMIEVPSAAWQTGQLARRADFLSVGTNDLTQYTLAVDRDNARVAGLYDNLHPAVLKTVAYIIENGHRSGRPVNLCGEMAADPGAAVLLLGMGVDSLSASATSVPRVKWAIRSFSHAEARELARQALELETARAVRQLLNDALRRAGLGEIVHESA</sequence>
<dbReference type="PANTHER" id="PTHR46244">
    <property type="entry name" value="PHOSPHOENOLPYRUVATE-PROTEIN PHOSPHOTRANSFERASE"/>
    <property type="match status" value="1"/>
</dbReference>
<dbReference type="Gene3D" id="3.50.30.10">
    <property type="entry name" value="Phosphohistidine domain"/>
    <property type="match status" value="1"/>
</dbReference>
<dbReference type="NCBIfam" id="NF008283">
    <property type="entry name" value="PRK11061.1"/>
    <property type="match status" value="1"/>
</dbReference>
<dbReference type="InterPro" id="IPR000121">
    <property type="entry name" value="PEP_util_C"/>
</dbReference>
<dbReference type="InterPro" id="IPR040442">
    <property type="entry name" value="Pyrv_kinase-like_dom_sf"/>
</dbReference>
<evidence type="ECO:0000256" key="5">
    <source>
        <dbReference type="ARBA" id="ARBA00012232"/>
    </source>
</evidence>
<evidence type="ECO:0000259" key="14">
    <source>
        <dbReference type="SMART" id="SM00065"/>
    </source>
</evidence>
<evidence type="ECO:0000256" key="8">
    <source>
        <dbReference type="ARBA" id="ARBA00022597"/>
    </source>
</evidence>
<evidence type="ECO:0000256" key="12">
    <source>
        <dbReference type="ARBA" id="ARBA00022777"/>
    </source>
</evidence>
<protein>
    <recommendedName>
        <fullName evidence="5">phosphoenolpyruvate--protein phosphotransferase</fullName>
        <ecNumber evidence="5">2.7.3.9</ecNumber>
    </recommendedName>
</protein>
<dbReference type="GO" id="GO:0005737">
    <property type="term" value="C:cytoplasm"/>
    <property type="evidence" value="ECO:0007669"/>
    <property type="project" value="UniProtKB-SubCell"/>
</dbReference>
<dbReference type="Pfam" id="PF00391">
    <property type="entry name" value="PEP-utilizers"/>
    <property type="match status" value="1"/>
</dbReference>
<name>A0A7U7GAQ8_9GAMM</name>
<dbReference type="GO" id="GO:0008965">
    <property type="term" value="F:phosphoenolpyruvate-protein phosphotransferase activity"/>
    <property type="evidence" value="ECO:0007669"/>
    <property type="project" value="UniProtKB-EC"/>
</dbReference>
<dbReference type="GO" id="GO:0009401">
    <property type="term" value="P:phosphoenolpyruvate-dependent sugar phosphotransferase system"/>
    <property type="evidence" value="ECO:0007669"/>
    <property type="project" value="UniProtKB-KW"/>
</dbReference>
<keyword evidence="9" id="KW-0808">Transferase</keyword>
<dbReference type="Pfam" id="PF01590">
    <property type="entry name" value="GAF"/>
    <property type="match status" value="1"/>
</dbReference>
<dbReference type="InterPro" id="IPR036618">
    <property type="entry name" value="PtsI_HPr-bd_sf"/>
</dbReference>
<feature type="domain" description="GAF" evidence="14">
    <location>
        <begin position="53"/>
        <end position="200"/>
    </location>
</feature>
<dbReference type="Gene3D" id="3.20.20.60">
    <property type="entry name" value="Phosphoenolpyruvate-binding domains"/>
    <property type="match status" value="1"/>
</dbReference>
<reference evidence="15 16" key="1">
    <citation type="journal article" date="2014" name="ISME J.">
        <title>Candidatus Competibacter-lineage genomes retrieved from metagenomes reveal functional metabolic diversity.</title>
        <authorList>
            <person name="McIlroy S.J."/>
            <person name="Albertsen M."/>
            <person name="Andresen E.K."/>
            <person name="Saunders A.M."/>
            <person name="Kristiansen R."/>
            <person name="Stokholm-Bjerregaard M."/>
            <person name="Nielsen K.L."/>
            <person name="Nielsen P.H."/>
        </authorList>
    </citation>
    <scope>NUCLEOTIDE SEQUENCE [LARGE SCALE GENOMIC DNA]</scope>
    <source>
        <strain evidence="15 16">Run_B_J11</strain>
    </source>
</reference>
<keyword evidence="10" id="KW-0598">Phosphotransferase system</keyword>
<evidence type="ECO:0000313" key="15">
    <source>
        <dbReference type="EMBL" id="CDH44803.1"/>
    </source>
</evidence>
<evidence type="ECO:0000256" key="9">
    <source>
        <dbReference type="ARBA" id="ARBA00022679"/>
    </source>
</evidence>
<dbReference type="InterPro" id="IPR003018">
    <property type="entry name" value="GAF"/>
</dbReference>
<keyword evidence="12" id="KW-0418">Kinase</keyword>
<dbReference type="SUPFAM" id="SSF47831">
    <property type="entry name" value="Enzyme I of the PEP:sugar phosphotransferase system HPr-binding (sub)domain"/>
    <property type="match status" value="1"/>
</dbReference>
<dbReference type="PROSITE" id="PS00742">
    <property type="entry name" value="PEP_ENZYMES_2"/>
    <property type="match status" value="1"/>
</dbReference>
<keyword evidence="6" id="KW-0813">Transport</keyword>
<dbReference type="GO" id="GO:0016301">
    <property type="term" value="F:kinase activity"/>
    <property type="evidence" value="ECO:0007669"/>
    <property type="project" value="UniProtKB-KW"/>
</dbReference>
<accession>A0A7U7GAQ8</accession>
<evidence type="ECO:0000256" key="3">
    <source>
        <dbReference type="ARBA" id="ARBA00004496"/>
    </source>
</evidence>
<dbReference type="InterPro" id="IPR036637">
    <property type="entry name" value="Phosphohistidine_dom_sf"/>
</dbReference>
<dbReference type="Gene3D" id="3.30.450.40">
    <property type="match status" value="1"/>
</dbReference>
<comment type="similarity">
    <text evidence="4">Belongs to the PEP-utilizing enzyme family.</text>
</comment>
<organism evidence="15 16">
    <name type="scientific">Candidatus Contendobacter odensis Run_B_J11</name>
    <dbReference type="NCBI Taxonomy" id="1400861"/>
    <lineage>
        <taxon>Bacteria</taxon>
        <taxon>Pseudomonadati</taxon>
        <taxon>Pseudomonadota</taxon>
        <taxon>Gammaproteobacteria</taxon>
        <taxon>Candidatus Competibacteraceae</taxon>
        <taxon>Candidatus Contendibacter</taxon>
    </lineage>
</organism>
<dbReference type="NCBIfam" id="TIGR01417">
    <property type="entry name" value="PTS_I_fam"/>
    <property type="match status" value="1"/>
</dbReference>
<keyword evidence="11" id="KW-0479">Metal-binding</keyword>
<dbReference type="SUPFAM" id="SSF51621">
    <property type="entry name" value="Phosphoenolpyruvate/pyruvate domain"/>
    <property type="match status" value="1"/>
</dbReference>
<evidence type="ECO:0000256" key="4">
    <source>
        <dbReference type="ARBA" id="ARBA00007837"/>
    </source>
</evidence>
<keyword evidence="7" id="KW-0963">Cytoplasm</keyword>
<evidence type="ECO:0000256" key="7">
    <source>
        <dbReference type="ARBA" id="ARBA00022490"/>
    </source>
</evidence>
<dbReference type="InterPro" id="IPR008731">
    <property type="entry name" value="PTS_EIN"/>
</dbReference>
<dbReference type="InterPro" id="IPR029016">
    <property type="entry name" value="GAF-like_dom_sf"/>
</dbReference>
<dbReference type="PRINTS" id="PR01736">
    <property type="entry name" value="PHPHTRNFRASE"/>
</dbReference>
<evidence type="ECO:0000256" key="10">
    <source>
        <dbReference type="ARBA" id="ARBA00022683"/>
    </source>
</evidence>
<dbReference type="SUPFAM" id="SSF52009">
    <property type="entry name" value="Phosphohistidine domain"/>
    <property type="match status" value="1"/>
</dbReference>
<dbReference type="InterPro" id="IPR050499">
    <property type="entry name" value="PEP-utilizing_PTS_enzyme"/>
</dbReference>
<evidence type="ECO:0000256" key="1">
    <source>
        <dbReference type="ARBA" id="ARBA00000683"/>
    </source>
</evidence>
<evidence type="ECO:0000313" key="16">
    <source>
        <dbReference type="Proteomes" id="UP000019184"/>
    </source>
</evidence>
<evidence type="ECO:0000256" key="13">
    <source>
        <dbReference type="ARBA" id="ARBA00022842"/>
    </source>
</evidence>
<dbReference type="GO" id="GO:0046872">
    <property type="term" value="F:metal ion binding"/>
    <property type="evidence" value="ECO:0007669"/>
    <property type="project" value="UniProtKB-KW"/>
</dbReference>
<keyword evidence="8" id="KW-0762">Sugar transport</keyword>
<dbReference type="InterPro" id="IPR023151">
    <property type="entry name" value="PEP_util_CS"/>
</dbReference>
<dbReference type="InterPro" id="IPR015813">
    <property type="entry name" value="Pyrv/PenolPyrv_kinase-like_dom"/>
</dbReference>
<dbReference type="InterPro" id="IPR008279">
    <property type="entry name" value="PEP-util_enz_mobile_dom"/>
</dbReference>
<comment type="catalytic activity">
    <reaction evidence="1">
        <text>L-histidyl-[protein] + phosphoenolpyruvate = N(pros)-phospho-L-histidyl-[protein] + pyruvate</text>
        <dbReference type="Rhea" id="RHEA:23880"/>
        <dbReference type="Rhea" id="RHEA-COMP:9745"/>
        <dbReference type="Rhea" id="RHEA-COMP:9746"/>
        <dbReference type="ChEBI" id="CHEBI:15361"/>
        <dbReference type="ChEBI" id="CHEBI:29979"/>
        <dbReference type="ChEBI" id="CHEBI:58702"/>
        <dbReference type="ChEBI" id="CHEBI:64837"/>
        <dbReference type="EC" id="2.7.3.9"/>
    </reaction>
</comment>
<keyword evidence="16" id="KW-1185">Reference proteome</keyword>
<evidence type="ECO:0000256" key="6">
    <source>
        <dbReference type="ARBA" id="ARBA00022448"/>
    </source>
</evidence>
<evidence type="ECO:0000256" key="2">
    <source>
        <dbReference type="ARBA" id="ARBA00001946"/>
    </source>
</evidence>
<dbReference type="SMART" id="SM00065">
    <property type="entry name" value="GAF"/>
    <property type="match status" value="1"/>
</dbReference>
<gene>
    <name evidence="15" type="ORF">BN874_190005</name>
</gene>
<dbReference type="InterPro" id="IPR006318">
    <property type="entry name" value="PTS_EI-like"/>
</dbReference>
<dbReference type="Proteomes" id="UP000019184">
    <property type="component" value="Unassembled WGS sequence"/>
</dbReference>
<dbReference type="Pfam" id="PF05524">
    <property type="entry name" value="PEP-utilisers_N"/>
    <property type="match status" value="1"/>
</dbReference>
<dbReference type="SUPFAM" id="SSF55781">
    <property type="entry name" value="GAF domain-like"/>
    <property type="match status" value="1"/>
</dbReference>
<comment type="subcellular location">
    <subcellularLocation>
        <location evidence="3">Cytoplasm</location>
    </subcellularLocation>
</comment>
<comment type="caution">
    <text evidence="15">The sequence shown here is derived from an EMBL/GenBank/DDBJ whole genome shotgun (WGS) entry which is preliminary data.</text>
</comment>
<comment type="cofactor">
    <cofactor evidence="2">
        <name>Mg(2+)</name>
        <dbReference type="ChEBI" id="CHEBI:18420"/>
    </cofactor>
</comment>
<evidence type="ECO:0000256" key="11">
    <source>
        <dbReference type="ARBA" id="ARBA00022723"/>
    </source>
</evidence>
<dbReference type="Pfam" id="PF02896">
    <property type="entry name" value="PEP-utilizers_C"/>
    <property type="match status" value="1"/>
</dbReference>